<dbReference type="EMBL" id="PPEA01000431">
    <property type="protein sequence ID" value="PQM46799.1"/>
    <property type="molecule type" value="Genomic_DNA"/>
</dbReference>
<evidence type="ECO:0000313" key="3">
    <source>
        <dbReference type="EMBL" id="PQM46799.1"/>
    </source>
</evidence>
<reference evidence="3" key="3">
    <citation type="submission" date="2018-01" db="EMBL/GenBank/DDBJ databases">
        <authorList>
            <person name="Gaut B.S."/>
            <person name="Morton B.R."/>
            <person name="Clegg M.T."/>
            <person name="Duvall M.R."/>
        </authorList>
    </citation>
    <scope>NUCLEOTIDE SEQUENCE</scope>
    <source>
        <strain evidence="3">ATCC BAA-2683</strain>
    </source>
</reference>
<evidence type="ECO:0000256" key="1">
    <source>
        <dbReference type="SAM" id="Phobius"/>
    </source>
</evidence>
<keyword evidence="1" id="KW-1133">Transmembrane helix</keyword>
<feature type="transmembrane region" description="Helical" evidence="1">
    <location>
        <begin position="12"/>
        <end position="34"/>
    </location>
</feature>
<reference evidence="3 5" key="2">
    <citation type="journal article" date="2017" name="Int. J. Syst. Evol. Microbiol.">
        <title>Mycobacterium talmoniae sp. nov., a slowly growing mycobacterium isolated from human respiratory samples.</title>
        <authorList>
            <person name="Davidson R.M."/>
            <person name="DeGroote M.A."/>
            <person name="Marola J.L."/>
            <person name="Buss S."/>
            <person name="Jones V."/>
            <person name="McNeil M.R."/>
            <person name="Freifeld A.G."/>
            <person name="Elaine Epperson L."/>
            <person name="Hasan N.A."/>
            <person name="Jackson M."/>
            <person name="Iwen P.C."/>
            <person name="Salfinger M."/>
            <person name="Strong M."/>
        </authorList>
    </citation>
    <scope>NUCLEOTIDE SEQUENCE [LARGE SCALE GENOMIC DNA]</scope>
    <source>
        <strain evidence="3 5">ATCC BAA-2683</strain>
    </source>
</reference>
<organism evidence="2 4">
    <name type="scientific">Mycobacterium talmoniae</name>
    <dbReference type="NCBI Taxonomy" id="1858794"/>
    <lineage>
        <taxon>Bacteria</taxon>
        <taxon>Bacillati</taxon>
        <taxon>Actinomycetota</taxon>
        <taxon>Actinomycetes</taxon>
        <taxon>Mycobacteriales</taxon>
        <taxon>Mycobacteriaceae</taxon>
        <taxon>Mycobacterium</taxon>
    </lineage>
</organism>
<feature type="transmembrane region" description="Helical" evidence="1">
    <location>
        <begin position="46"/>
        <end position="67"/>
    </location>
</feature>
<dbReference type="InterPro" id="IPR048136">
    <property type="entry name" value="STM3941-like"/>
</dbReference>
<keyword evidence="1" id="KW-0472">Membrane</keyword>
<name>A0A1S1NLB2_9MYCO</name>
<proteinExistence type="predicted"/>
<accession>A0A1S1NLB2</accession>
<evidence type="ECO:0000313" key="5">
    <source>
        <dbReference type="Proteomes" id="UP000238296"/>
    </source>
</evidence>
<evidence type="ECO:0000313" key="4">
    <source>
        <dbReference type="Proteomes" id="UP000179734"/>
    </source>
</evidence>
<keyword evidence="1" id="KW-0812">Transmembrane</keyword>
<dbReference type="NCBIfam" id="NF041635">
    <property type="entry name" value="STM3941_fam"/>
    <property type="match status" value="1"/>
</dbReference>
<keyword evidence="4" id="KW-1185">Reference proteome</keyword>
<dbReference type="SUPFAM" id="SSF51395">
    <property type="entry name" value="FMN-linked oxidoreductases"/>
    <property type="match status" value="1"/>
</dbReference>
<dbReference type="Proteomes" id="UP000238296">
    <property type="component" value="Unassembled WGS sequence"/>
</dbReference>
<dbReference type="AlphaFoldDB" id="A0A1S1NLB2"/>
<evidence type="ECO:0008006" key="6">
    <source>
        <dbReference type="Google" id="ProtNLM"/>
    </source>
</evidence>
<reference evidence="2 4" key="1">
    <citation type="submission" date="2016-10" db="EMBL/GenBank/DDBJ databases">
        <title>Genome sequence of Mycobacterium talmonii.</title>
        <authorList>
            <person name="Greninger A.L."/>
            <person name="Elliott B."/>
            <person name="Vasireddy S."/>
            <person name="Vasireddy R."/>
        </authorList>
    </citation>
    <scope>NUCLEOTIDE SEQUENCE [LARGE SCALE GENOMIC DNA]</scope>
    <source>
        <strain evidence="2">MO-5499</strain>
        <strain evidence="4">NE-TNMC-100812</strain>
    </source>
</reference>
<dbReference type="RefSeq" id="WP_071024079.1">
    <property type="nucleotide sequence ID" value="NZ_MLQM01000027.1"/>
</dbReference>
<evidence type="ECO:0000313" key="2">
    <source>
        <dbReference type="EMBL" id="OHV04925.1"/>
    </source>
</evidence>
<gene>
    <name evidence="2" type="ORF">BKN37_07750</name>
    <name evidence="3" type="ORF">C1Y40_03017</name>
</gene>
<protein>
    <recommendedName>
        <fullName evidence="6">PH domain-containing protein</fullName>
    </recommendedName>
</protein>
<dbReference type="EMBL" id="MLQM01000027">
    <property type="protein sequence ID" value="OHV04925.1"/>
    <property type="molecule type" value="Genomic_DNA"/>
</dbReference>
<comment type="caution">
    <text evidence="2">The sequence shown here is derived from an EMBL/GenBank/DDBJ whole genome shotgun (WGS) entry which is preliminary data.</text>
</comment>
<sequence>MAFEANLSRARIALMLAGCLLFIALGLWMVGAFGEVPSTSRWSPGYVQAVGWAGTVFGGFCAIVAVPRLFQSGVVMRVDTDGIYWRRWSDRVIPWSAIACISIGQMGRQRFVNLFLHDPAAYPSSGILGRVRGVNKAMGYGDIPLNITETDRSFDDLIAAIDHFAPAGLRRR</sequence>
<dbReference type="Proteomes" id="UP000179734">
    <property type="component" value="Unassembled WGS sequence"/>
</dbReference>